<dbReference type="Proteomes" id="UP000244336">
    <property type="component" value="Chromosome 1"/>
</dbReference>
<organism evidence="2 3">
    <name type="scientific">Panicum hallii var. hallii</name>
    <dbReference type="NCBI Taxonomy" id="1504633"/>
    <lineage>
        <taxon>Eukaryota</taxon>
        <taxon>Viridiplantae</taxon>
        <taxon>Streptophyta</taxon>
        <taxon>Embryophyta</taxon>
        <taxon>Tracheophyta</taxon>
        <taxon>Spermatophyta</taxon>
        <taxon>Magnoliopsida</taxon>
        <taxon>Liliopsida</taxon>
        <taxon>Poales</taxon>
        <taxon>Poaceae</taxon>
        <taxon>PACMAD clade</taxon>
        <taxon>Panicoideae</taxon>
        <taxon>Panicodae</taxon>
        <taxon>Paniceae</taxon>
        <taxon>Panicinae</taxon>
        <taxon>Panicum</taxon>
        <taxon>Panicum sect. Panicum</taxon>
    </lineage>
</organism>
<reference evidence="2 3" key="1">
    <citation type="submission" date="2018-04" db="EMBL/GenBank/DDBJ databases">
        <title>WGS assembly of Panicum hallii var. hallii HAL2.</title>
        <authorList>
            <person name="Lovell J."/>
            <person name="Jenkins J."/>
            <person name="Lowry D."/>
            <person name="Mamidi S."/>
            <person name="Sreedasyam A."/>
            <person name="Weng X."/>
            <person name="Barry K."/>
            <person name="Bonette J."/>
            <person name="Campitelli B."/>
            <person name="Daum C."/>
            <person name="Gordon S."/>
            <person name="Gould B."/>
            <person name="Lipzen A."/>
            <person name="MacQueen A."/>
            <person name="Palacio-Mejia J."/>
            <person name="Plott C."/>
            <person name="Shakirov E."/>
            <person name="Shu S."/>
            <person name="Yoshinaga Y."/>
            <person name="Zane M."/>
            <person name="Rokhsar D."/>
            <person name="Grimwood J."/>
            <person name="Schmutz J."/>
            <person name="Juenger T."/>
        </authorList>
    </citation>
    <scope>NUCLEOTIDE SEQUENCE [LARGE SCALE GENOMIC DNA]</scope>
    <source>
        <strain evidence="3">cv. HAL2</strain>
    </source>
</reference>
<feature type="region of interest" description="Disordered" evidence="1">
    <location>
        <begin position="103"/>
        <end position="133"/>
    </location>
</feature>
<feature type="region of interest" description="Disordered" evidence="1">
    <location>
        <begin position="23"/>
        <end position="42"/>
    </location>
</feature>
<evidence type="ECO:0000256" key="1">
    <source>
        <dbReference type="SAM" id="MobiDB-lite"/>
    </source>
</evidence>
<keyword evidence="3" id="KW-1185">Reference proteome</keyword>
<name>A0A2T7F403_9POAL</name>
<accession>A0A2T7F403</accession>
<feature type="compositionally biased region" description="Low complexity" evidence="1">
    <location>
        <begin position="23"/>
        <end position="32"/>
    </location>
</feature>
<dbReference type="EMBL" id="CM009749">
    <property type="protein sequence ID" value="PUZ74819.1"/>
    <property type="molecule type" value="Genomic_DNA"/>
</dbReference>
<sequence length="133" mass="13372">MGFKPLELELIVSGRFLSLSDLGSSTAASTSTGRGGGEEARKEMTASLLLGHLHRSGTQLEGGMGVVFAGRTQRASRGHHVDGGGAVEPVATAGHAACCRTRRGGDAGSKVSGIAPTNLTCGDKGKSDSSSCT</sequence>
<evidence type="ECO:0000313" key="2">
    <source>
        <dbReference type="EMBL" id="PUZ74819.1"/>
    </source>
</evidence>
<gene>
    <name evidence="2" type="ORF">GQ55_1G096200</name>
</gene>
<dbReference type="AlphaFoldDB" id="A0A2T7F403"/>
<evidence type="ECO:0000313" key="3">
    <source>
        <dbReference type="Proteomes" id="UP000244336"/>
    </source>
</evidence>
<protein>
    <submittedName>
        <fullName evidence="2">Uncharacterized protein</fullName>
    </submittedName>
</protein>
<dbReference type="Gramene" id="PUZ74819">
    <property type="protein sequence ID" value="PUZ74819"/>
    <property type="gene ID" value="GQ55_1G096200"/>
</dbReference>
<proteinExistence type="predicted"/>